<dbReference type="AlphaFoldDB" id="A0AAQ3N0V2"/>
<name>A0AAQ3N0V2_VIGMU</name>
<evidence type="ECO:0000256" key="3">
    <source>
        <dbReference type="ARBA" id="ARBA00022833"/>
    </source>
</evidence>
<gene>
    <name evidence="5" type="ORF">V8G54_026604</name>
</gene>
<evidence type="ECO:0000313" key="5">
    <source>
        <dbReference type="EMBL" id="WVZ00535.1"/>
    </source>
</evidence>
<dbReference type="GO" id="GO:0006351">
    <property type="term" value="P:DNA-templated transcription"/>
    <property type="evidence" value="ECO:0007669"/>
    <property type="project" value="InterPro"/>
</dbReference>
<dbReference type="Proteomes" id="UP001374535">
    <property type="component" value="Chromosome 8"/>
</dbReference>
<dbReference type="SUPFAM" id="SSF57783">
    <property type="entry name" value="Zinc beta-ribbon"/>
    <property type="match status" value="1"/>
</dbReference>
<evidence type="ECO:0000256" key="1">
    <source>
        <dbReference type="ARBA" id="ARBA00022723"/>
    </source>
</evidence>
<feature type="domain" description="TFIIS-type" evidence="4">
    <location>
        <begin position="120"/>
        <end position="139"/>
    </location>
</feature>
<keyword evidence="1" id="KW-0479">Metal-binding</keyword>
<keyword evidence="3" id="KW-0862">Zinc</keyword>
<evidence type="ECO:0000259" key="4">
    <source>
        <dbReference type="Pfam" id="PF01096"/>
    </source>
</evidence>
<proteinExistence type="predicted"/>
<protein>
    <recommendedName>
        <fullName evidence="4">TFIIS-type domain-containing protein</fullName>
    </recommendedName>
</protein>
<dbReference type="GO" id="GO:0003676">
    <property type="term" value="F:nucleic acid binding"/>
    <property type="evidence" value="ECO:0007669"/>
    <property type="project" value="InterPro"/>
</dbReference>
<organism evidence="5 6">
    <name type="scientific">Vigna mungo</name>
    <name type="common">Black gram</name>
    <name type="synonym">Phaseolus mungo</name>
    <dbReference type="NCBI Taxonomy" id="3915"/>
    <lineage>
        <taxon>Eukaryota</taxon>
        <taxon>Viridiplantae</taxon>
        <taxon>Streptophyta</taxon>
        <taxon>Embryophyta</taxon>
        <taxon>Tracheophyta</taxon>
        <taxon>Spermatophyta</taxon>
        <taxon>Magnoliopsida</taxon>
        <taxon>eudicotyledons</taxon>
        <taxon>Gunneridae</taxon>
        <taxon>Pentapetalae</taxon>
        <taxon>rosids</taxon>
        <taxon>fabids</taxon>
        <taxon>Fabales</taxon>
        <taxon>Fabaceae</taxon>
        <taxon>Papilionoideae</taxon>
        <taxon>50 kb inversion clade</taxon>
        <taxon>NPAAA clade</taxon>
        <taxon>indigoferoid/millettioid clade</taxon>
        <taxon>Phaseoleae</taxon>
        <taxon>Vigna</taxon>
    </lineage>
</organism>
<evidence type="ECO:0000313" key="6">
    <source>
        <dbReference type="Proteomes" id="UP001374535"/>
    </source>
</evidence>
<dbReference type="Gene3D" id="2.20.25.10">
    <property type="match status" value="1"/>
</dbReference>
<accession>A0AAQ3N0V2</accession>
<reference evidence="5 6" key="1">
    <citation type="journal article" date="2023" name="Life. Sci Alliance">
        <title>Evolutionary insights into 3D genome organization and epigenetic landscape of Vigna mungo.</title>
        <authorList>
            <person name="Junaid A."/>
            <person name="Singh B."/>
            <person name="Bhatia S."/>
        </authorList>
    </citation>
    <scope>NUCLEOTIDE SEQUENCE [LARGE SCALE GENOMIC DNA]</scope>
    <source>
        <strain evidence="5">Urdbean</strain>
    </source>
</reference>
<keyword evidence="6" id="KW-1185">Reference proteome</keyword>
<keyword evidence="2" id="KW-0863">Zinc-finger</keyword>
<dbReference type="EMBL" id="CP144693">
    <property type="protein sequence ID" value="WVZ00535.1"/>
    <property type="molecule type" value="Genomic_DNA"/>
</dbReference>
<dbReference type="Pfam" id="PF01096">
    <property type="entry name" value="Zn_ribbon_TFIIS"/>
    <property type="match status" value="1"/>
</dbReference>
<dbReference type="InterPro" id="IPR001222">
    <property type="entry name" value="Znf_TFIIS"/>
</dbReference>
<dbReference type="GO" id="GO:0008270">
    <property type="term" value="F:zinc ion binding"/>
    <property type="evidence" value="ECO:0007669"/>
    <property type="project" value="UniProtKB-KW"/>
</dbReference>
<evidence type="ECO:0000256" key="2">
    <source>
        <dbReference type="ARBA" id="ARBA00022771"/>
    </source>
</evidence>
<sequence>MQGKGRKERDGKGKIDLVSKVTIACSLRSAHRITSSFTLAKSEEATLPAEAKAQSLELVADCRIPRFDSEFLKVRSFHELWKILIDLQWFLSWLQIEGVEIRRELGMEIIEEQKVQLSKMRSADEGQTTFYTCTRCGHQSQEN</sequence>